<evidence type="ECO:0000256" key="7">
    <source>
        <dbReference type="ARBA" id="ARBA00023242"/>
    </source>
</evidence>
<dbReference type="GO" id="GO:0005655">
    <property type="term" value="C:nucleolar ribonuclease P complex"/>
    <property type="evidence" value="ECO:0007669"/>
    <property type="project" value="InterPro"/>
</dbReference>
<evidence type="ECO:0000256" key="5">
    <source>
        <dbReference type="ARBA" id="ARBA00022552"/>
    </source>
</evidence>
<feature type="compositionally biased region" description="Basic residues" evidence="11">
    <location>
        <begin position="12"/>
        <end position="31"/>
    </location>
</feature>
<comment type="subcellular location">
    <subcellularLocation>
        <location evidence="1">Cytoplasmic granule</location>
    </subcellularLocation>
    <subcellularLocation>
        <location evidence="2">Nucleus</location>
        <location evidence="2">Nucleolus</location>
    </subcellularLocation>
</comment>
<evidence type="ECO:0000313" key="12">
    <source>
        <dbReference type="Proteomes" id="UP001652628"/>
    </source>
</evidence>
<evidence type="ECO:0000256" key="3">
    <source>
        <dbReference type="ARBA" id="ARBA00008018"/>
    </source>
</evidence>
<dbReference type="GO" id="GO:0001682">
    <property type="term" value="P:tRNA 5'-leader removal"/>
    <property type="evidence" value="ECO:0007669"/>
    <property type="project" value="InterPro"/>
</dbReference>
<gene>
    <name evidence="13" type="primary">Rpp20</name>
</gene>
<evidence type="ECO:0000313" key="13">
    <source>
        <dbReference type="RefSeq" id="XP_016935142.1"/>
    </source>
</evidence>
<evidence type="ECO:0000256" key="2">
    <source>
        <dbReference type="ARBA" id="ARBA00004604"/>
    </source>
</evidence>
<dbReference type="SUPFAM" id="SSF82704">
    <property type="entry name" value="AlbA-like"/>
    <property type="match status" value="1"/>
</dbReference>
<dbReference type="GO" id="GO:0003676">
    <property type="term" value="F:nucleic acid binding"/>
    <property type="evidence" value="ECO:0007669"/>
    <property type="project" value="InterPro"/>
</dbReference>
<comment type="function">
    <text evidence="8">Component of ribonuclease P, a ribonucleoprotein complex that generates mature tRNA molecules by cleaving their 5'-ends. Also a component of the MRP ribonuclease complex, which cleaves pre-rRNA sequences.</text>
</comment>
<dbReference type="Proteomes" id="UP001652628">
    <property type="component" value="Chromosome X"/>
</dbReference>
<accession>A0AB39ZH44</accession>
<evidence type="ECO:0000256" key="6">
    <source>
        <dbReference type="ARBA" id="ARBA00022694"/>
    </source>
</evidence>
<dbReference type="Pfam" id="PF12328">
    <property type="entry name" value="Rpp20"/>
    <property type="match status" value="1"/>
</dbReference>
<keyword evidence="5" id="KW-0698">rRNA processing</keyword>
<evidence type="ECO:0000256" key="1">
    <source>
        <dbReference type="ARBA" id="ARBA00004463"/>
    </source>
</evidence>
<dbReference type="PANTHER" id="PTHR15314:SF1">
    <property type="entry name" value="RIBONUCLEASE P PROTEIN SUBUNIT P20"/>
    <property type="match status" value="1"/>
</dbReference>
<proteinExistence type="inferred from homology"/>
<dbReference type="CTD" id="3772007"/>
<organism evidence="12 13">
    <name type="scientific">Drosophila suzukii</name>
    <name type="common">Spotted-wing drosophila fruit fly</name>
    <dbReference type="NCBI Taxonomy" id="28584"/>
    <lineage>
        <taxon>Eukaryota</taxon>
        <taxon>Metazoa</taxon>
        <taxon>Ecdysozoa</taxon>
        <taxon>Arthropoda</taxon>
        <taxon>Hexapoda</taxon>
        <taxon>Insecta</taxon>
        <taxon>Pterygota</taxon>
        <taxon>Neoptera</taxon>
        <taxon>Endopterygota</taxon>
        <taxon>Diptera</taxon>
        <taxon>Brachycera</taxon>
        <taxon>Muscomorpha</taxon>
        <taxon>Ephydroidea</taxon>
        <taxon>Drosophilidae</taxon>
        <taxon>Drosophila</taxon>
        <taxon>Sophophora</taxon>
    </lineage>
</organism>
<evidence type="ECO:0000256" key="9">
    <source>
        <dbReference type="ARBA" id="ARBA00064615"/>
    </source>
</evidence>
<feature type="region of interest" description="Disordered" evidence="11">
    <location>
        <begin position="149"/>
        <end position="168"/>
    </location>
</feature>
<evidence type="ECO:0000256" key="8">
    <source>
        <dbReference type="ARBA" id="ARBA00053284"/>
    </source>
</evidence>
<dbReference type="GO" id="GO:0000172">
    <property type="term" value="C:ribonuclease MRP complex"/>
    <property type="evidence" value="ECO:0007669"/>
    <property type="project" value="InterPro"/>
</dbReference>
<keyword evidence="12" id="KW-1185">Reference proteome</keyword>
<dbReference type="AlphaFoldDB" id="A0AB39ZH44"/>
<comment type="similarity">
    <text evidence="3">Belongs to the histone-like Alba family.</text>
</comment>
<name>A0AB39ZH44_DROSZ</name>
<dbReference type="InterPro" id="IPR014612">
    <property type="entry name" value="Pop7/Rpp20"/>
</dbReference>
<comment type="subunit">
    <text evidence="9">Component of nuclear RNase P and RNase MRP complexes. RNase P consists of a catalytic RNA moiety and 10 different protein chains; POP1, POP4, POP5, POP7, RPP14, RPP21, RPP25, RPP30, RPP38 and RPP40. Within the RNase P complex, POP1, POP7 and RPP25 form the 'finger' subcomplex, POP5, RPP14, RPP40 and homodimeric RPP30 form the 'palm' subcomplex, and RPP21, POP4 and RPP38 form the 'wrist' subcomplex. All subunits of the RNase P complex interact with the catalytic RNA. Several subunits of RNase P are also part of the RNase MRP complex. RNase MRP consists of a catalytic RNA moiety and about 8 protein subunits; POP1, POP7, RPP25, RPP30, RPP38, RPP40 and possibly also POP4 and POP5. Interacts with SMN1. POP7 forms a heterodimer with RPP25 that binds to the P3 stem loop of the catalytic RNA.</text>
</comment>
<dbReference type="InterPro" id="IPR036882">
    <property type="entry name" value="Alba-like_dom_sf"/>
</dbReference>
<keyword evidence="6" id="KW-0819">tRNA processing</keyword>
<evidence type="ECO:0000256" key="10">
    <source>
        <dbReference type="ARBA" id="ARBA00068472"/>
    </source>
</evidence>
<keyword evidence="4" id="KW-0963">Cytoplasm</keyword>
<dbReference type="GeneID" id="108013713"/>
<evidence type="ECO:0000256" key="11">
    <source>
        <dbReference type="SAM" id="MobiDB-lite"/>
    </source>
</evidence>
<dbReference type="RefSeq" id="XP_016935142.1">
    <property type="nucleotide sequence ID" value="XM_017079653.4"/>
</dbReference>
<dbReference type="FunFam" id="3.30.110.20:FF:000002">
    <property type="entry name" value="Ribonuclease P protein subunit p20"/>
    <property type="match status" value="1"/>
</dbReference>
<keyword evidence="7" id="KW-0539">Nucleus</keyword>
<reference evidence="13" key="1">
    <citation type="submission" date="2025-08" db="UniProtKB">
        <authorList>
            <consortium name="RefSeq"/>
        </authorList>
    </citation>
    <scope>IDENTIFICATION</scope>
</reference>
<protein>
    <recommendedName>
        <fullName evidence="10">Ribonuclease P protein subunit p20</fullName>
    </recommendedName>
</protein>
<dbReference type="Gene3D" id="3.30.110.20">
    <property type="entry name" value="Alba-like domain"/>
    <property type="match status" value="1"/>
</dbReference>
<dbReference type="GO" id="GO:0006364">
    <property type="term" value="P:rRNA processing"/>
    <property type="evidence" value="ECO:0007669"/>
    <property type="project" value="UniProtKB-KW"/>
</dbReference>
<feature type="region of interest" description="Disordered" evidence="11">
    <location>
        <begin position="1"/>
        <end position="39"/>
    </location>
</feature>
<sequence>MMGSNPPEHGTKPRSTRNHRQQNHRVVRKQPPRPAVSDRHNIYITSKTDFKAQQRRCEELLNSGAREIFLHCMGFSVTRGLNLALRLVHNSEGALSYAINTSTIQLVDELHPLCDAEDITFRQRNNSALHIKIFNRSLFDIVVPQPSQSQTQAQSLGQFRGKPKSSRQ</sequence>
<dbReference type="PANTHER" id="PTHR15314">
    <property type="entry name" value="RIBONUCLEASE P PROTEIN SUBUNIT P20"/>
    <property type="match status" value="1"/>
</dbReference>
<evidence type="ECO:0000256" key="4">
    <source>
        <dbReference type="ARBA" id="ARBA00022490"/>
    </source>
</evidence>